<dbReference type="CDD" id="cd05829">
    <property type="entry name" value="Sortase_F"/>
    <property type="match status" value="1"/>
</dbReference>
<evidence type="ECO:0000313" key="3">
    <source>
        <dbReference type="EMBL" id="NYG36337.1"/>
    </source>
</evidence>
<feature type="compositionally biased region" description="Low complexity" evidence="2">
    <location>
        <begin position="42"/>
        <end position="58"/>
    </location>
</feature>
<dbReference type="InterPro" id="IPR005754">
    <property type="entry name" value="Sortase"/>
</dbReference>
<dbReference type="SUPFAM" id="SSF63817">
    <property type="entry name" value="Sortase"/>
    <property type="match status" value="1"/>
</dbReference>
<evidence type="ECO:0000313" key="4">
    <source>
        <dbReference type="Proteomes" id="UP000592181"/>
    </source>
</evidence>
<dbReference type="Pfam" id="PF04203">
    <property type="entry name" value="Sortase"/>
    <property type="match status" value="1"/>
</dbReference>
<dbReference type="RefSeq" id="WP_179461861.1">
    <property type="nucleotide sequence ID" value="NZ_JACBZX010000001.1"/>
</dbReference>
<keyword evidence="4" id="KW-1185">Reference proteome</keyword>
<comment type="caution">
    <text evidence="3">The sequence shown here is derived from an EMBL/GenBank/DDBJ whole genome shotgun (WGS) entry which is preliminary data.</text>
</comment>
<dbReference type="InterPro" id="IPR023365">
    <property type="entry name" value="Sortase_dom-sf"/>
</dbReference>
<keyword evidence="1" id="KW-0378">Hydrolase</keyword>
<proteinExistence type="predicted"/>
<evidence type="ECO:0000256" key="1">
    <source>
        <dbReference type="ARBA" id="ARBA00022801"/>
    </source>
</evidence>
<organism evidence="3 4">
    <name type="scientific">Janibacter alkaliphilus</name>
    <dbReference type="NCBI Taxonomy" id="1069963"/>
    <lineage>
        <taxon>Bacteria</taxon>
        <taxon>Bacillati</taxon>
        <taxon>Actinomycetota</taxon>
        <taxon>Actinomycetes</taxon>
        <taxon>Micrococcales</taxon>
        <taxon>Intrasporangiaceae</taxon>
        <taxon>Janibacter</taxon>
    </lineage>
</organism>
<dbReference type="Gene3D" id="2.40.260.10">
    <property type="entry name" value="Sortase"/>
    <property type="match status" value="1"/>
</dbReference>
<gene>
    <name evidence="3" type="ORF">BJY28_000806</name>
</gene>
<sequence>MSTPTGRGRRTIALAAACVAALVLGAVALTLGLRGGDPPPEAGASASSERSASTSDMSPGTSAGEEQDGPGAEQPTRADTPPPSAEVSSGPASTVVLPRSRPTRLEVPGIGVDQRVFDVGQQANGELEVPEGDQVDDVGWYRQSPTPGQLGPAVLLGHVDGESGPSVFYRLGELTDGDEVTVRREDGRDATFEVYDVQRYPKDEFPTEAVYGNTEEPELRLITCSGDFDSETGHYLDNTVVSARLVG</sequence>
<evidence type="ECO:0000256" key="2">
    <source>
        <dbReference type="SAM" id="MobiDB-lite"/>
    </source>
</evidence>
<evidence type="ECO:0008006" key="5">
    <source>
        <dbReference type="Google" id="ProtNLM"/>
    </source>
</evidence>
<name>A0A852X1K0_9MICO</name>
<feature type="region of interest" description="Disordered" evidence="2">
    <location>
        <begin position="31"/>
        <end position="101"/>
    </location>
</feature>
<accession>A0A852X1K0</accession>
<dbReference type="Proteomes" id="UP000592181">
    <property type="component" value="Unassembled WGS sequence"/>
</dbReference>
<reference evidence="3 4" key="1">
    <citation type="submission" date="2020-07" db="EMBL/GenBank/DDBJ databases">
        <title>Sequencing the genomes of 1000 actinobacteria strains.</title>
        <authorList>
            <person name="Klenk H.-P."/>
        </authorList>
    </citation>
    <scope>NUCLEOTIDE SEQUENCE [LARGE SCALE GENOMIC DNA]</scope>
    <source>
        <strain evidence="3 4">DSM 24723</strain>
    </source>
</reference>
<dbReference type="GO" id="GO:0016787">
    <property type="term" value="F:hydrolase activity"/>
    <property type="evidence" value="ECO:0007669"/>
    <property type="project" value="UniProtKB-KW"/>
</dbReference>
<dbReference type="InterPro" id="IPR042001">
    <property type="entry name" value="Sortase_F"/>
</dbReference>
<dbReference type="EMBL" id="JACBZX010000001">
    <property type="protein sequence ID" value="NYG36337.1"/>
    <property type="molecule type" value="Genomic_DNA"/>
</dbReference>
<protein>
    <recommendedName>
        <fullName evidence="5">Sortase family protein</fullName>
    </recommendedName>
</protein>
<dbReference type="NCBIfam" id="NF033748">
    <property type="entry name" value="class_F_sortase"/>
    <property type="match status" value="1"/>
</dbReference>
<dbReference type="AlphaFoldDB" id="A0A852X1K0"/>